<feature type="domain" description="DDE-1" evidence="1">
    <location>
        <begin position="21"/>
        <end position="95"/>
    </location>
</feature>
<organism evidence="2 3">
    <name type="scientific">Trichonephila clavata</name>
    <name type="common">Joro spider</name>
    <name type="synonym">Nephila clavata</name>
    <dbReference type="NCBI Taxonomy" id="2740835"/>
    <lineage>
        <taxon>Eukaryota</taxon>
        <taxon>Metazoa</taxon>
        <taxon>Ecdysozoa</taxon>
        <taxon>Arthropoda</taxon>
        <taxon>Chelicerata</taxon>
        <taxon>Arachnida</taxon>
        <taxon>Araneae</taxon>
        <taxon>Araneomorphae</taxon>
        <taxon>Entelegynae</taxon>
        <taxon>Araneoidea</taxon>
        <taxon>Nephilidae</taxon>
        <taxon>Trichonephila</taxon>
    </lineage>
</organism>
<sequence length="148" mass="16542">MPEKIFTFKEEKCQGLKHSKKGLTVLLVVNMNCSEKITPFVVGKSAKPLCFKGINTFPTTYHSNKKACMSTELFNELLVSLNMDMKSQERHILLLSPPLSNVELHLSSPNSTSKLQPLSTKASYIILKLLIGVKSLKAFRIISKISTM</sequence>
<name>A0A8X6J0Z5_TRICU</name>
<protein>
    <recommendedName>
        <fullName evidence="1">DDE-1 domain-containing protein</fullName>
    </recommendedName>
</protein>
<evidence type="ECO:0000313" key="2">
    <source>
        <dbReference type="EMBL" id="GFR32359.1"/>
    </source>
</evidence>
<evidence type="ECO:0000259" key="1">
    <source>
        <dbReference type="Pfam" id="PF03184"/>
    </source>
</evidence>
<proteinExistence type="predicted"/>
<dbReference type="Pfam" id="PF03184">
    <property type="entry name" value="DDE_1"/>
    <property type="match status" value="1"/>
</dbReference>
<reference evidence="2" key="1">
    <citation type="submission" date="2020-07" db="EMBL/GenBank/DDBJ databases">
        <title>Multicomponent nature underlies the extraordinary mechanical properties of spider dragline silk.</title>
        <authorList>
            <person name="Kono N."/>
            <person name="Nakamura H."/>
            <person name="Mori M."/>
            <person name="Yoshida Y."/>
            <person name="Ohtoshi R."/>
            <person name="Malay A.D."/>
            <person name="Moran D.A.P."/>
            <person name="Tomita M."/>
            <person name="Numata K."/>
            <person name="Arakawa K."/>
        </authorList>
    </citation>
    <scope>NUCLEOTIDE SEQUENCE</scope>
</reference>
<evidence type="ECO:0000313" key="3">
    <source>
        <dbReference type="Proteomes" id="UP000887116"/>
    </source>
</evidence>
<dbReference type="GO" id="GO:0003677">
    <property type="term" value="F:DNA binding"/>
    <property type="evidence" value="ECO:0007669"/>
    <property type="project" value="TreeGrafter"/>
</dbReference>
<dbReference type="EMBL" id="BMAO01029512">
    <property type="protein sequence ID" value="GFR32359.1"/>
    <property type="molecule type" value="Genomic_DNA"/>
</dbReference>
<accession>A0A8X6J0Z5</accession>
<dbReference type="PANTHER" id="PTHR19303">
    <property type="entry name" value="TRANSPOSON"/>
    <property type="match status" value="1"/>
</dbReference>
<dbReference type="PANTHER" id="PTHR19303:SF73">
    <property type="entry name" value="PROTEIN PDC2"/>
    <property type="match status" value="1"/>
</dbReference>
<keyword evidence="3" id="KW-1185">Reference proteome</keyword>
<gene>
    <name evidence="2" type="ORF">TNCT_120401</name>
</gene>
<dbReference type="InterPro" id="IPR050863">
    <property type="entry name" value="CenT-Element_Derived"/>
</dbReference>
<dbReference type="GO" id="GO:0005634">
    <property type="term" value="C:nucleus"/>
    <property type="evidence" value="ECO:0007669"/>
    <property type="project" value="TreeGrafter"/>
</dbReference>
<comment type="caution">
    <text evidence="2">The sequence shown here is derived from an EMBL/GenBank/DDBJ whole genome shotgun (WGS) entry which is preliminary data.</text>
</comment>
<dbReference type="OrthoDB" id="6430169at2759"/>
<dbReference type="Proteomes" id="UP000887116">
    <property type="component" value="Unassembled WGS sequence"/>
</dbReference>
<dbReference type="AlphaFoldDB" id="A0A8X6J0Z5"/>
<dbReference type="InterPro" id="IPR004875">
    <property type="entry name" value="DDE_SF_endonuclease_dom"/>
</dbReference>